<sequence length="111" mass="13321">MDTIFLPKKYRNVLRGHYHINAHHKSMITFTTKVRYHLPAVFPYLQVHARSKPTHLSHVHHKLRKLLDFSCWAWSWHLWSRWHTSLVALVILAQEATFHFITVRAMLVRTC</sequence>
<name>A0A0L8G7S6_OCTBM</name>
<protein>
    <submittedName>
        <fullName evidence="1">Uncharacterized protein</fullName>
    </submittedName>
</protein>
<dbReference type="EMBL" id="KQ423341">
    <property type="protein sequence ID" value="KOF73072.1"/>
    <property type="molecule type" value="Genomic_DNA"/>
</dbReference>
<accession>A0A0L8G7S6</accession>
<proteinExistence type="predicted"/>
<evidence type="ECO:0000313" key="1">
    <source>
        <dbReference type="EMBL" id="KOF73072.1"/>
    </source>
</evidence>
<gene>
    <name evidence="1" type="ORF">OCBIM_22038447mg</name>
</gene>
<organism evidence="1">
    <name type="scientific">Octopus bimaculoides</name>
    <name type="common">California two-spotted octopus</name>
    <dbReference type="NCBI Taxonomy" id="37653"/>
    <lineage>
        <taxon>Eukaryota</taxon>
        <taxon>Metazoa</taxon>
        <taxon>Spiralia</taxon>
        <taxon>Lophotrochozoa</taxon>
        <taxon>Mollusca</taxon>
        <taxon>Cephalopoda</taxon>
        <taxon>Coleoidea</taxon>
        <taxon>Octopodiformes</taxon>
        <taxon>Octopoda</taxon>
        <taxon>Incirrata</taxon>
        <taxon>Octopodidae</taxon>
        <taxon>Octopus</taxon>
    </lineage>
</organism>
<reference evidence="1" key="1">
    <citation type="submission" date="2015-07" db="EMBL/GenBank/DDBJ databases">
        <title>MeaNS - Measles Nucleotide Surveillance Program.</title>
        <authorList>
            <person name="Tran T."/>
            <person name="Druce J."/>
        </authorList>
    </citation>
    <scope>NUCLEOTIDE SEQUENCE</scope>
    <source>
        <strain evidence="1">UCB-OBI-ISO-001</strain>
        <tissue evidence="1">Gonad</tissue>
    </source>
</reference>
<dbReference type="AlphaFoldDB" id="A0A0L8G7S6"/>